<evidence type="ECO:0000313" key="3">
    <source>
        <dbReference type="Proteomes" id="UP000282985"/>
    </source>
</evidence>
<keyword evidence="2" id="KW-0378">Hydrolase</keyword>
<sequence length="278" mass="32647">MKRIILLSATLLILIVNVQSQSYQFMTYNLRYDNPKDGINRWDVRKDNLVNLILKYNPDVFGIQEGLYNQVEYMDSLLSEYTYVGVGRHDGKTQGEYSAVFYKKDLFKVIKQSTFWLSRKPDKVSKGWDAALNRICTYMFLEDKDSGKRFWVFNTHFDHVGKKARINSAHLIYKKIKELNTEGYPYIFMGDLNSKPDTKVYHYLDSLLYDTYNYGREGRLGVQGTFNGFKHDQPVIDRIDYIFKSKNDGKVKAFKIIDDKINGRFPSDHLPVMAEIEW</sequence>
<dbReference type="Pfam" id="PF03372">
    <property type="entry name" value="Exo_endo_phos"/>
    <property type="match status" value="1"/>
</dbReference>
<dbReference type="OrthoDB" id="9793162at2"/>
<dbReference type="PANTHER" id="PTHR12121:SF36">
    <property type="entry name" value="ENDONUCLEASE_EXONUCLEASE_PHOSPHATASE DOMAIN-CONTAINING PROTEIN"/>
    <property type="match status" value="1"/>
</dbReference>
<dbReference type="RefSeq" id="WP_127344281.1">
    <property type="nucleotide sequence ID" value="NZ_RJJX01000018.1"/>
</dbReference>
<name>A0A434AGT0_9BACT</name>
<dbReference type="GO" id="GO:0004519">
    <property type="term" value="F:endonuclease activity"/>
    <property type="evidence" value="ECO:0007669"/>
    <property type="project" value="UniProtKB-KW"/>
</dbReference>
<keyword evidence="2" id="KW-0540">Nuclease</keyword>
<reference evidence="2 3" key="1">
    <citation type="submission" date="2018-11" db="EMBL/GenBank/DDBJ databases">
        <title>Parancylomarina longa gen. nov., sp. nov., isolated from sediments of southern Okinawa.</title>
        <authorList>
            <person name="Fu T."/>
        </authorList>
    </citation>
    <scope>NUCLEOTIDE SEQUENCE [LARGE SCALE GENOMIC DNA]</scope>
    <source>
        <strain evidence="2 3">T3-2 S1-C</strain>
    </source>
</reference>
<gene>
    <name evidence="2" type="ORF">DLK05_12385</name>
</gene>
<evidence type="ECO:0000259" key="1">
    <source>
        <dbReference type="Pfam" id="PF03372"/>
    </source>
</evidence>
<proteinExistence type="predicted"/>
<keyword evidence="2" id="KW-0269">Exonuclease</keyword>
<keyword evidence="2" id="KW-0255">Endonuclease</keyword>
<dbReference type="GO" id="GO:0000175">
    <property type="term" value="F:3'-5'-RNA exonuclease activity"/>
    <property type="evidence" value="ECO:0007669"/>
    <property type="project" value="TreeGrafter"/>
</dbReference>
<protein>
    <submittedName>
        <fullName evidence="2">Endonuclease/exonuclease/phosphatase family protein</fullName>
    </submittedName>
</protein>
<comment type="caution">
    <text evidence="2">The sequence shown here is derived from an EMBL/GenBank/DDBJ whole genome shotgun (WGS) entry which is preliminary data.</text>
</comment>
<dbReference type="InterPro" id="IPR005135">
    <property type="entry name" value="Endo/exonuclease/phosphatase"/>
</dbReference>
<keyword evidence="3" id="KW-1185">Reference proteome</keyword>
<dbReference type="InterPro" id="IPR036691">
    <property type="entry name" value="Endo/exonu/phosph_ase_sf"/>
</dbReference>
<evidence type="ECO:0000313" key="2">
    <source>
        <dbReference type="EMBL" id="RUT73619.1"/>
    </source>
</evidence>
<dbReference type="Gene3D" id="3.60.10.10">
    <property type="entry name" value="Endonuclease/exonuclease/phosphatase"/>
    <property type="match status" value="1"/>
</dbReference>
<organism evidence="2 3">
    <name type="scientific">Ancylomarina longa</name>
    <dbReference type="NCBI Taxonomy" id="2487017"/>
    <lineage>
        <taxon>Bacteria</taxon>
        <taxon>Pseudomonadati</taxon>
        <taxon>Bacteroidota</taxon>
        <taxon>Bacteroidia</taxon>
        <taxon>Marinilabiliales</taxon>
        <taxon>Marinifilaceae</taxon>
        <taxon>Ancylomarina</taxon>
    </lineage>
</organism>
<dbReference type="CDD" id="cd09083">
    <property type="entry name" value="EEP-1"/>
    <property type="match status" value="1"/>
</dbReference>
<dbReference type="PANTHER" id="PTHR12121">
    <property type="entry name" value="CARBON CATABOLITE REPRESSOR PROTEIN 4"/>
    <property type="match status" value="1"/>
</dbReference>
<dbReference type="Proteomes" id="UP000282985">
    <property type="component" value="Unassembled WGS sequence"/>
</dbReference>
<dbReference type="SUPFAM" id="SSF56219">
    <property type="entry name" value="DNase I-like"/>
    <property type="match status" value="1"/>
</dbReference>
<dbReference type="AlphaFoldDB" id="A0A434AGT0"/>
<accession>A0A434AGT0</accession>
<dbReference type="EMBL" id="RJJX01000018">
    <property type="protein sequence ID" value="RUT73619.1"/>
    <property type="molecule type" value="Genomic_DNA"/>
</dbReference>
<feature type="domain" description="Endonuclease/exonuclease/phosphatase" evidence="1">
    <location>
        <begin position="26"/>
        <end position="269"/>
    </location>
</feature>
<dbReference type="InterPro" id="IPR050410">
    <property type="entry name" value="CCR4/nocturin_mRNA_transcr"/>
</dbReference>